<dbReference type="GO" id="GO:0016757">
    <property type="term" value="F:glycosyltransferase activity"/>
    <property type="evidence" value="ECO:0007669"/>
    <property type="project" value="UniProtKB-KW"/>
</dbReference>
<evidence type="ECO:0000256" key="2">
    <source>
        <dbReference type="ARBA" id="ARBA00022679"/>
    </source>
</evidence>
<dbReference type="PANTHER" id="PTHR12526">
    <property type="entry name" value="GLYCOSYLTRANSFERASE"/>
    <property type="match status" value="1"/>
</dbReference>
<feature type="domain" description="Glycosyl transferase family 1" evidence="3">
    <location>
        <begin position="185"/>
        <end position="348"/>
    </location>
</feature>
<name>A0A8J6PBC5_9FLAO</name>
<keyword evidence="5" id="KW-1185">Reference proteome</keyword>
<dbReference type="Proteomes" id="UP000652681">
    <property type="component" value="Unassembled WGS sequence"/>
</dbReference>
<dbReference type="Pfam" id="PF00534">
    <property type="entry name" value="Glycos_transf_1"/>
    <property type="match status" value="1"/>
</dbReference>
<dbReference type="AlphaFoldDB" id="A0A8J6PBC5"/>
<gene>
    <name evidence="4" type="ORF">H9Y05_06075</name>
</gene>
<reference evidence="4" key="1">
    <citation type="submission" date="2020-09" db="EMBL/GenBank/DDBJ databases">
        <title>Taishania pollutisoli gen. nov., sp. nov., Isolated from Tetrabromobisphenol A-Contaminated Soil.</title>
        <authorList>
            <person name="Chen Q."/>
        </authorList>
    </citation>
    <scope>NUCLEOTIDE SEQUENCE</scope>
    <source>
        <strain evidence="4">CZZ-1</strain>
    </source>
</reference>
<keyword evidence="2" id="KW-0808">Transferase</keyword>
<dbReference type="Gene3D" id="3.40.50.2000">
    <property type="entry name" value="Glycogen Phosphorylase B"/>
    <property type="match status" value="2"/>
</dbReference>
<dbReference type="InterPro" id="IPR001296">
    <property type="entry name" value="Glyco_trans_1"/>
</dbReference>
<dbReference type="RefSeq" id="WP_216713770.1">
    <property type="nucleotide sequence ID" value="NZ_JACVEL010000003.1"/>
</dbReference>
<organism evidence="4 5">
    <name type="scientific">Taishania pollutisoli</name>
    <dbReference type="NCBI Taxonomy" id="2766479"/>
    <lineage>
        <taxon>Bacteria</taxon>
        <taxon>Pseudomonadati</taxon>
        <taxon>Bacteroidota</taxon>
        <taxon>Flavobacteriia</taxon>
        <taxon>Flavobacteriales</taxon>
        <taxon>Crocinitomicaceae</taxon>
        <taxon>Taishania</taxon>
    </lineage>
</organism>
<dbReference type="PANTHER" id="PTHR12526:SF629">
    <property type="entry name" value="TEICHURONIC ACID BIOSYNTHESIS GLYCOSYLTRANSFERASE TUAH-RELATED"/>
    <property type="match status" value="1"/>
</dbReference>
<dbReference type="EMBL" id="JACVEL010000003">
    <property type="protein sequence ID" value="MBC9812043.1"/>
    <property type="molecule type" value="Genomic_DNA"/>
</dbReference>
<evidence type="ECO:0000313" key="5">
    <source>
        <dbReference type="Proteomes" id="UP000652681"/>
    </source>
</evidence>
<accession>A0A8J6PBC5</accession>
<evidence type="ECO:0000256" key="1">
    <source>
        <dbReference type="ARBA" id="ARBA00022676"/>
    </source>
</evidence>
<sequence>MRKPRAIVSVTNDLYTDQRVDKVCTFLVSRGYDVLLVGRNRKNSLKLPERNYRMHRMHLLFDKGALFYAEYNLRLFFFLLVRKATIFVANDLDTLLANYTAKVFKPGTGLYYDSHEYFTEVPELQGRRAKKVWEKIEGFIFPKLKTIYTVNESIAEMYRKKYGKEIFVVRNVSPLWNGTDLSGKAELGLPEDRPVIIMQGAGINIDRGGEEAVEAMKYVENACLAIVGDGDVVPQLKEYVTENGLQEKVLFFGKQPYQRMMNYTHHATIGLTLDKDTNINYRFSLPNKLFDYIHTHTAVICTSLVEVKRIVETYGVGRVLETLSPEELAATINELLADAQELTEICENCEQAKKVLNWKNETEVLKQIYPKVE</sequence>
<dbReference type="SUPFAM" id="SSF53756">
    <property type="entry name" value="UDP-Glycosyltransferase/glycogen phosphorylase"/>
    <property type="match status" value="1"/>
</dbReference>
<protein>
    <submittedName>
        <fullName evidence="4">Glycosyltransferase</fullName>
    </submittedName>
</protein>
<evidence type="ECO:0000259" key="3">
    <source>
        <dbReference type="Pfam" id="PF00534"/>
    </source>
</evidence>
<evidence type="ECO:0000313" key="4">
    <source>
        <dbReference type="EMBL" id="MBC9812043.1"/>
    </source>
</evidence>
<keyword evidence="1" id="KW-0328">Glycosyltransferase</keyword>
<proteinExistence type="predicted"/>
<comment type="caution">
    <text evidence="4">The sequence shown here is derived from an EMBL/GenBank/DDBJ whole genome shotgun (WGS) entry which is preliminary data.</text>
</comment>